<evidence type="ECO:0000313" key="4">
    <source>
        <dbReference type="Proteomes" id="UP000248198"/>
    </source>
</evidence>
<evidence type="ECO:0000259" key="2">
    <source>
        <dbReference type="PROSITE" id="PS51704"/>
    </source>
</evidence>
<reference evidence="3 4" key="1">
    <citation type="submission" date="2018-06" db="EMBL/GenBank/DDBJ databases">
        <title>Genomic Encyclopedia of Archaeal and Bacterial Type Strains, Phase II (KMG-II): from individual species to whole genera.</title>
        <authorList>
            <person name="Goeker M."/>
        </authorList>
    </citation>
    <scope>NUCLEOTIDE SEQUENCE [LARGE SCALE GENOMIC DNA]</scope>
    <source>
        <strain evidence="3 4">DSM 27372</strain>
    </source>
</reference>
<accession>A0A318UH60</accession>
<dbReference type="Proteomes" id="UP000248198">
    <property type="component" value="Unassembled WGS sequence"/>
</dbReference>
<dbReference type="Pfam" id="PF03009">
    <property type="entry name" value="GDPD"/>
    <property type="match status" value="1"/>
</dbReference>
<gene>
    <name evidence="3" type="ORF">B0O44_102340</name>
</gene>
<dbReference type="InterPro" id="IPR030395">
    <property type="entry name" value="GP_PDE_dom"/>
</dbReference>
<dbReference type="InterPro" id="IPR017946">
    <property type="entry name" value="PLC-like_Pdiesterase_TIM-brl"/>
</dbReference>
<dbReference type="Gene3D" id="3.20.20.190">
    <property type="entry name" value="Phosphatidylinositol (PI) phosphodiesterase"/>
    <property type="match status" value="1"/>
</dbReference>
<dbReference type="SUPFAM" id="SSF51695">
    <property type="entry name" value="PLC-like phosphodiesterases"/>
    <property type="match status" value="1"/>
</dbReference>
<dbReference type="GO" id="GO:0008081">
    <property type="term" value="F:phosphoric diester hydrolase activity"/>
    <property type="evidence" value="ECO:0007669"/>
    <property type="project" value="InterPro"/>
</dbReference>
<proteinExistence type="predicted"/>
<name>A0A318UH60_9SPHI</name>
<dbReference type="EMBL" id="QKLU01000002">
    <property type="protein sequence ID" value="PYF75786.1"/>
    <property type="molecule type" value="Genomic_DNA"/>
</dbReference>
<evidence type="ECO:0000256" key="1">
    <source>
        <dbReference type="SAM" id="SignalP"/>
    </source>
</evidence>
<dbReference type="GO" id="GO:0006629">
    <property type="term" value="P:lipid metabolic process"/>
    <property type="evidence" value="ECO:0007669"/>
    <property type="project" value="InterPro"/>
</dbReference>
<feature type="domain" description="GP-PDE" evidence="2">
    <location>
        <begin position="28"/>
        <end position="256"/>
    </location>
</feature>
<evidence type="ECO:0000313" key="3">
    <source>
        <dbReference type="EMBL" id="PYF75786.1"/>
    </source>
</evidence>
<keyword evidence="4" id="KW-1185">Reference proteome</keyword>
<dbReference type="AlphaFoldDB" id="A0A318UH60"/>
<sequence length="259" mass="29781">MKLSLSLLLCLCLSSVCVMSQSNKWNTNKVIAHRGAWKKNNLPENSIASLKEAFRLKCYGSEFDVHMTADGMLVVNHDDDFQGIVIAKSTFKQLQEKKMSNGEEIPTLEQYLKEGKKQKGTRLILEIKEDKNQQHLMDLTNAVVAMVKKMKMEEWMEYISFNYGVLQRILELDPKAKVAYLKGEVSPEQLKADRFAGADYHFSVFKKDESWFSKAKELGLTLNAWTVNQEADMKWLLDRNVDFITTNEPELLFEVVKGK</sequence>
<feature type="signal peptide" evidence="1">
    <location>
        <begin position="1"/>
        <end position="20"/>
    </location>
</feature>
<dbReference type="PANTHER" id="PTHR46211">
    <property type="entry name" value="GLYCEROPHOSPHORYL DIESTER PHOSPHODIESTERASE"/>
    <property type="match status" value="1"/>
</dbReference>
<dbReference type="PANTHER" id="PTHR46211:SF1">
    <property type="entry name" value="GLYCEROPHOSPHODIESTER PHOSPHODIESTERASE, CYTOPLASMIC"/>
    <property type="match status" value="1"/>
</dbReference>
<organism evidence="3 4">
    <name type="scientific">Pedobacter nutrimenti</name>
    <dbReference type="NCBI Taxonomy" id="1241337"/>
    <lineage>
        <taxon>Bacteria</taxon>
        <taxon>Pseudomonadati</taxon>
        <taxon>Bacteroidota</taxon>
        <taxon>Sphingobacteriia</taxon>
        <taxon>Sphingobacteriales</taxon>
        <taxon>Sphingobacteriaceae</taxon>
        <taxon>Pedobacter</taxon>
    </lineage>
</organism>
<dbReference type="OrthoDB" id="9776255at2"/>
<protein>
    <submittedName>
        <fullName evidence="3">Glycerophosphoryl diester phosphodiesterase</fullName>
    </submittedName>
</protein>
<feature type="chain" id="PRO_5016317059" evidence="1">
    <location>
        <begin position="21"/>
        <end position="259"/>
    </location>
</feature>
<keyword evidence="1" id="KW-0732">Signal</keyword>
<comment type="caution">
    <text evidence="3">The sequence shown here is derived from an EMBL/GenBank/DDBJ whole genome shotgun (WGS) entry which is preliminary data.</text>
</comment>
<dbReference type="PROSITE" id="PS51704">
    <property type="entry name" value="GP_PDE"/>
    <property type="match status" value="1"/>
</dbReference>